<evidence type="ECO:0000259" key="3">
    <source>
        <dbReference type="Pfam" id="PF14028"/>
    </source>
</evidence>
<dbReference type="Proteomes" id="UP000295764">
    <property type="component" value="Unassembled WGS sequence"/>
</dbReference>
<dbReference type="NCBIfam" id="TIGR03891">
    <property type="entry name" value="thiopep_ocin"/>
    <property type="match status" value="1"/>
</dbReference>
<proteinExistence type="predicted"/>
<accession>A0A4R6DHT1</accession>
<dbReference type="AlphaFoldDB" id="A0A4R6DHT1"/>
<evidence type="ECO:0000256" key="1">
    <source>
        <dbReference type="SAM" id="MobiDB-lite"/>
    </source>
</evidence>
<evidence type="ECO:0000313" key="4">
    <source>
        <dbReference type="EMBL" id="TDN44261.1"/>
    </source>
</evidence>
<comment type="caution">
    <text evidence="4">The sequence shown here is derived from an EMBL/GenBank/DDBJ whole genome shotgun (WGS) entry which is preliminary data.</text>
</comment>
<reference evidence="4 5" key="1">
    <citation type="submission" date="2019-03" db="EMBL/GenBank/DDBJ databases">
        <title>Genomic analyses of the natural microbiome of Caenorhabditis elegans.</title>
        <authorList>
            <person name="Samuel B."/>
        </authorList>
    </citation>
    <scope>NUCLEOTIDE SEQUENCE [LARGE SCALE GENOMIC DNA]</scope>
    <source>
        <strain evidence="4 5">JUb65</strain>
    </source>
</reference>
<dbReference type="EMBL" id="SNVW01000005">
    <property type="protein sequence ID" value="TDN44261.1"/>
    <property type="molecule type" value="Genomic_DNA"/>
</dbReference>
<dbReference type="InterPro" id="IPR006827">
    <property type="entry name" value="Lant_deHydtase_N"/>
</dbReference>
<dbReference type="Pfam" id="PF04738">
    <property type="entry name" value="Lant_dehydr_N"/>
    <property type="match status" value="1"/>
</dbReference>
<name>A0A4R6DHT1_9MICO</name>
<feature type="domain" description="Thiopeptide-type bacteriocin biosynthesis" evidence="3">
    <location>
        <begin position="754"/>
        <end position="1009"/>
    </location>
</feature>
<dbReference type="InterPro" id="IPR023809">
    <property type="entry name" value="Thiopep_bacteriocin_synth_dom"/>
</dbReference>
<evidence type="ECO:0000259" key="2">
    <source>
        <dbReference type="Pfam" id="PF04738"/>
    </source>
</evidence>
<feature type="domain" description="Lantibiotic dehydratase N-terminal" evidence="2">
    <location>
        <begin position="42"/>
        <end position="665"/>
    </location>
</feature>
<evidence type="ECO:0000313" key="5">
    <source>
        <dbReference type="Proteomes" id="UP000295764"/>
    </source>
</evidence>
<feature type="region of interest" description="Disordered" evidence="1">
    <location>
        <begin position="708"/>
        <end position="736"/>
    </location>
</feature>
<dbReference type="Pfam" id="PF14028">
    <property type="entry name" value="Lant_dehydr_C"/>
    <property type="match status" value="1"/>
</dbReference>
<organism evidence="4 5">
    <name type="scientific">Curtobacterium flaccumfaciens</name>
    <dbReference type="NCBI Taxonomy" id="2035"/>
    <lineage>
        <taxon>Bacteria</taxon>
        <taxon>Bacillati</taxon>
        <taxon>Actinomycetota</taxon>
        <taxon>Actinomycetes</taxon>
        <taxon>Micrococcales</taxon>
        <taxon>Microbacteriaceae</taxon>
        <taxon>Curtobacterium</taxon>
    </lineage>
</organism>
<sequence length="1031" mass="110949">MTDAELESIGIAMIRMPFWSTRRLEALSGFDRPDEVVPVLWEDPDFRRAVRISSPRLAADADWATSTAAVPGKRLRGVGLALLRYAIRMSSRPTPFGAFAAVGTVPTETGSDDAVTTVHSTGFRSRHRIGSGAAQGAVLATEREALEELEVMINPTVHRRSDRLELLVNAAQDRETAHDLLSVRWTPAVEKTLELAAGPIRADALIRALVGDGDGEIRTRVESFVRTLLGRGFLVSSARASLTDSGAVERVAPLEPTGDLRRTVDALDRGELDDAALEDVFRSLRPFVDSETQEMLQVDVAAATEGVVSGRLVDRITAAATALTLLSPAPGRSPELRDYAFAFQERYGRREVPVTELLDELVGLGFPHGYPGSNRPAPPRFDERWEADLAILRRRLTTRAEVVDGIPHSELLDADLTPFRTRGDRPPASLDVFALIGGTDDPDGATIAPVGATTPAGAAFGRFDAILDDVTAVLHGGSELELAAQTDTRFCHVDYLNPRPHMNNVAFAPQQFDTVIPLTSTAHAGTPGALPLADVLVGWADGFHLRSASTGARIIVRNPNILNRVTQPGLVRFLLDVSDDGTAKPGWAWGAHEEHVDVLPRIVHNGITIAPAQWRLPETAGDRDESVAALRTWRTKHGVPRRVYVGVYDNRLLVDLEDDLQTEVLLREHRAGAAWVQEGPETLDSPTVTGPDGQPRLAEIVLPLRRRTVEPHPPLPPRRGSVGTSVPQPSPGADPLAASAARGLRERCAPGVEWWSFRIAGRRKDQDDVLRAMTAAATTAGADFFFVRYSDPEDHVRFRVRATTAPGPVFACAGDLLSSGRVSDVSLRSYDREVERYGGRAVFPRCETLFCRTSLATVGLLAALPGEHDEDGDRTTAGAFVVDAFLQGLGVGAERSSGLLQGMAAGYAMEFAEEGPALRRAVQRARPLRRPALAALMASRESGAPGALVSGPLVTGATALAAAAVHDGPAIVDDVFAAGDDTAFGVLSSLVHMQANRLGFTRQEEYQIVLVLLDGLAARKHRAATEQGGVR</sequence>
<dbReference type="RefSeq" id="WP_133519700.1">
    <property type="nucleotide sequence ID" value="NZ_SNVW01000005.1"/>
</dbReference>
<gene>
    <name evidence="4" type="ORF">EDF64_10593</name>
</gene>
<protein>
    <submittedName>
        <fullName evidence="4">Thiopeptide-type bacteriocin biosynthesis protein</fullName>
    </submittedName>
</protein>
<dbReference type="OrthoDB" id="3607295at2"/>